<keyword evidence="3 7" id="KW-1133">Transmembrane helix</keyword>
<feature type="transmembrane region" description="Helical" evidence="7">
    <location>
        <begin position="261"/>
        <end position="281"/>
    </location>
</feature>
<gene>
    <name evidence="9" type="ORF">M419DRAFT_68467</name>
</gene>
<evidence type="ECO:0000256" key="6">
    <source>
        <dbReference type="SAM" id="MobiDB-lite"/>
    </source>
</evidence>
<reference evidence="10" key="1">
    <citation type="journal article" date="2013" name="Ind. Biotechnol.">
        <title>Comparative genomics analysis of Trichoderma reesei strains.</title>
        <authorList>
            <person name="Koike H."/>
            <person name="Aerts A."/>
            <person name="LaButti K."/>
            <person name="Grigoriev I.V."/>
            <person name="Baker S.E."/>
        </authorList>
    </citation>
    <scope>NUCLEOTIDE SEQUENCE [LARGE SCALE GENOMIC DNA]</scope>
    <source>
        <strain evidence="10">ATCC 56765 / BCRC 32924 / NRRL 11460 / Rut C-30</strain>
    </source>
</reference>
<dbReference type="InterPro" id="IPR049326">
    <property type="entry name" value="Rhodopsin_dom_fungi"/>
</dbReference>
<dbReference type="GO" id="GO:0016020">
    <property type="term" value="C:membrane"/>
    <property type="evidence" value="ECO:0007669"/>
    <property type="project" value="UniProtKB-SubCell"/>
</dbReference>
<proteinExistence type="inferred from homology"/>
<feature type="transmembrane region" description="Helical" evidence="7">
    <location>
        <begin position="124"/>
        <end position="146"/>
    </location>
</feature>
<feature type="region of interest" description="Disordered" evidence="6">
    <location>
        <begin position="364"/>
        <end position="430"/>
    </location>
</feature>
<accession>A0A024SJF8</accession>
<dbReference type="HOGENOM" id="CLU_028200_3_4_1"/>
<keyword evidence="2 7" id="KW-0812">Transmembrane</keyword>
<comment type="subcellular location">
    <subcellularLocation>
        <location evidence="1">Membrane</location>
        <topology evidence="1">Multi-pass membrane protein</topology>
    </subcellularLocation>
</comment>
<dbReference type="PANTHER" id="PTHR33048:SF96">
    <property type="entry name" value="INTEGRAL MEMBRANE PROTEIN"/>
    <property type="match status" value="1"/>
</dbReference>
<dbReference type="EMBL" id="KI911139">
    <property type="protein sequence ID" value="ETS06153.1"/>
    <property type="molecule type" value="Genomic_DNA"/>
</dbReference>
<feature type="domain" description="Rhodopsin" evidence="8">
    <location>
        <begin position="33"/>
        <end position="286"/>
    </location>
</feature>
<dbReference type="Proteomes" id="UP000024376">
    <property type="component" value="Unassembled WGS sequence"/>
</dbReference>
<dbReference type="Pfam" id="PF20684">
    <property type="entry name" value="Fung_rhodopsin"/>
    <property type="match status" value="1"/>
</dbReference>
<feature type="transmembrane region" description="Helical" evidence="7">
    <location>
        <begin position="49"/>
        <end position="70"/>
    </location>
</feature>
<protein>
    <recommendedName>
        <fullName evidence="8">Rhodopsin domain-containing protein</fullName>
    </recommendedName>
</protein>
<keyword evidence="4 7" id="KW-0472">Membrane</keyword>
<feature type="compositionally biased region" description="Polar residues" evidence="6">
    <location>
        <begin position="387"/>
        <end position="405"/>
    </location>
</feature>
<evidence type="ECO:0000256" key="1">
    <source>
        <dbReference type="ARBA" id="ARBA00004141"/>
    </source>
</evidence>
<dbReference type="OrthoDB" id="4682787at2759"/>
<dbReference type="AlphaFoldDB" id="A0A024SJF8"/>
<evidence type="ECO:0000256" key="4">
    <source>
        <dbReference type="ARBA" id="ARBA00023136"/>
    </source>
</evidence>
<feature type="region of interest" description="Disordered" evidence="6">
    <location>
        <begin position="310"/>
        <end position="331"/>
    </location>
</feature>
<feature type="compositionally biased region" description="Gly residues" evidence="6">
    <location>
        <begin position="421"/>
        <end position="430"/>
    </location>
</feature>
<evidence type="ECO:0000256" key="5">
    <source>
        <dbReference type="ARBA" id="ARBA00038359"/>
    </source>
</evidence>
<evidence type="ECO:0000256" key="3">
    <source>
        <dbReference type="ARBA" id="ARBA00022989"/>
    </source>
</evidence>
<evidence type="ECO:0000256" key="7">
    <source>
        <dbReference type="SAM" id="Phobius"/>
    </source>
</evidence>
<name>A0A024SJF8_HYPJR</name>
<feature type="transmembrane region" description="Helical" evidence="7">
    <location>
        <begin position="173"/>
        <end position="200"/>
    </location>
</feature>
<evidence type="ECO:0000259" key="8">
    <source>
        <dbReference type="Pfam" id="PF20684"/>
    </source>
</evidence>
<evidence type="ECO:0000256" key="2">
    <source>
        <dbReference type="ARBA" id="ARBA00022692"/>
    </source>
</evidence>
<feature type="transmembrane region" description="Helical" evidence="7">
    <location>
        <begin position="212"/>
        <end position="232"/>
    </location>
</feature>
<dbReference type="InterPro" id="IPR052337">
    <property type="entry name" value="SAT4-like"/>
</dbReference>
<comment type="similarity">
    <text evidence="5">Belongs to the SAT4 family.</text>
</comment>
<dbReference type="KEGG" id="trr:M419DRAFT_68467"/>
<feature type="transmembrane region" description="Helical" evidence="7">
    <location>
        <begin position="16"/>
        <end position="37"/>
    </location>
</feature>
<feature type="transmembrane region" description="Helical" evidence="7">
    <location>
        <begin position="90"/>
        <end position="117"/>
    </location>
</feature>
<organism evidence="9 10">
    <name type="scientific">Hypocrea jecorina (strain ATCC 56765 / BCRC 32924 / NRRL 11460 / Rut C-30)</name>
    <name type="common">Trichoderma reesei</name>
    <dbReference type="NCBI Taxonomy" id="1344414"/>
    <lineage>
        <taxon>Eukaryota</taxon>
        <taxon>Fungi</taxon>
        <taxon>Dikarya</taxon>
        <taxon>Ascomycota</taxon>
        <taxon>Pezizomycotina</taxon>
        <taxon>Sordariomycetes</taxon>
        <taxon>Hypocreomycetidae</taxon>
        <taxon>Hypocreales</taxon>
        <taxon>Hypocreaceae</taxon>
        <taxon>Trichoderma</taxon>
    </lineage>
</organism>
<sequence length="430" mass="46933">MADESLDVNEYNGGPLVGTCIAFLALSWLAVGLRTYTRAVVIKGMQEDDWLMLVAQVIFTLSCAFVFVGVQDGMGRHNAAITDDDKKISALMWQALATVTYVINMMFIKLSIGIFLLRVSARKVYNYIICISLVIIAIWSLAIFFYDIFQCSPVQKQWDFRIQGGKCASPDDIIAAAYAISVMTIASDWLYALLPIPMLWSVKMTSQAKATVILILGLGIFASIATIIRIKYLSTLQDTDDLLCTSHTALPSPPTDSATEVMIWTIIEPGVAIIASSLATIRPLLRAMKIHGFESTGRTHSAPSAHARYAAAEDRPVPPSSTAGRAYEPNNFSLKHVGPVYDTATPHPSTTRTNVGLTIEHMHSHAGRAAAARLDSRQGGKRASGSKEYSPSRSVVTEATNSSSFDEIHNLEAQSQETGYFGYGPGERRR</sequence>
<evidence type="ECO:0000313" key="9">
    <source>
        <dbReference type="EMBL" id="ETS06153.1"/>
    </source>
</evidence>
<evidence type="ECO:0000313" key="10">
    <source>
        <dbReference type="Proteomes" id="UP000024376"/>
    </source>
</evidence>
<dbReference type="PANTHER" id="PTHR33048">
    <property type="entry name" value="PTH11-LIKE INTEGRAL MEMBRANE PROTEIN (AFU_ORTHOLOGUE AFUA_5G11245)"/>
    <property type="match status" value="1"/>
</dbReference>